<name>A0A0F9TGT5_9ZZZZ</name>
<dbReference type="InterPro" id="IPR006311">
    <property type="entry name" value="TAT_signal"/>
</dbReference>
<evidence type="ECO:0000256" key="1">
    <source>
        <dbReference type="ARBA" id="ARBA00001924"/>
    </source>
</evidence>
<dbReference type="PROSITE" id="PS51318">
    <property type="entry name" value="TAT"/>
    <property type="match status" value="1"/>
</dbReference>
<evidence type="ECO:0000256" key="2">
    <source>
        <dbReference type="ARBA" id="ARBA00022505"/>
    </source>
</evidence>
<dbReference type="SUPFAM" id="SSF56524">
    <property type="entry name" value="Oxidoreductase molybdopterin-binding domain"/>
    <property type="match status" value="1"/>
</dbReference>
<dbReference type="Gene3D" id="2.60.40.650">
    <property type="match status" value="1"/>
</dbReference>
<keyword evidence="2" id="KW-0500">Molybdenum</keyword>
<evidence type="ECO:0008006" key="8">
    <source>
        <dbReference type="Google" id="ProtNLM"/>
    </source>
</evidence>
<evidence type="ECO:0000256" key="4">
    <source>
        <dbReference type="ARBA" id="ARBA00023002"/>
    </source>
</evidence>
<dbReference type="EMBL" id="LAZR01001234">
    <property type="protein sequence ID" value="KKN48176.1"/>
    <property type="molecule type" value="Genomic_DNA"/>
</dbReference>
<dbReference type="GO" id="GO:0043546">
    <property type="term" value="F:molybdopterin cofactor binding"/>
    <property type="evidence" value="ECO:0007669"/>
    <property type="project" value="TreeGrafter"/>
</dbReference>
<dbReference type="PRINTS" id="PR00407">
    <property type="entry name" value="EUMOPTERIN"/>
</dbReference>
<dbReference type="InterPro" id="IPR014756">
    <property type="entry name" value="Ig_E-set"/>
</dbReference>
<dbReference type="AlphaFoldDB" id="A0A0F9TGT5"/>
<dbReference type="InterPro" id="IPR005066">
    <property type="entry name" value="MoCF_OxRdtse_dimer"/>
</dbReference>
<proteinExistence type="predicted"/>
<dbReference type="Pfam" id="PF03404">
    <property type="entry name" value="Mo-co_dimer"/>
    <property type="match status" value="1"/>
</dbReference>
<evidence type="ECO:0000259" key="5">
    <source>
        <dbReference type="Pfam" id="PF00174"/>
    </source>
</evidence>
<dbReference type="Gene3D" id="3.90.420.10">
    <property type="entry name" value="Oxidoreductase, molybdopterin-binding domain"/>
    <property type="match status" value="1"/>
</dbReference>
<evidence type="ECO:0000256" key="3">
    <source>
        <dbReference type="ARBA" id="ARBA00022723"/>
    </source>
</evidence>
<comment type="cofactor">
    <cofactor evidence="1">
        <name>Mo-molybdopterin</name>
        <dbReference type="ChEBI" id="CHEBI:71302"/>
    </cofactor>
</comment>
<dbReference type="GO" id="GO:0008482">
    <property type="term" value="F:sulfite oxidase activity"/>
    <property type="evidence" value="ECO:0007669"/>
    <property type="project" value="TreeGrafter"/>
</dbReference>
<sequence length="435" mass="48142">MKMKKENMNRRKALRNIGASMAGLLTASQIPKVMANTDNNRVALEALPTFTGPGSKLGWNSMGPLVFYPQKLPLIRLTDRPVQLETPRHYFRSAITPNNAFFVRYHMPSVPTEIDLNIWRLNIEGEVNNPAQLSLEELLNLPPNEVVAVNECSGNSRSFFQPRVPGGQWGHGAMGCARWKGIRLMDLLERAGIKSTSKQIQFQGLDLGKGPKGYGSHAFMKSFSIDDPALQNALIAYSMNSSPLPILNGFPVRMVFPGKFATYWVKHVTWIRVLDHTDTDFWTAKAYKIPATPQADTTPEAIAKHEVDMVSIGTTQLPVRSFIVSPDDQTQLLAGLTNEVCGIAFSGSGKGIASVEFSADDGKTWKKAVLGEDLGPYAFRTWRFDWTPSESGVYKLAVRAKDSDGSIQPDHTIWNPGGYVLNRIERQVVHVGKTA</sequence>
<evidence type="ECO:0000313" key="7">
    <source>
        <dbReference type="EMBL" id="KKN48176.1"/>
    </source>
</evidence>
<evidence type="ECO:0000259" key="6">
    <source>
        <dbReference type="Pfam" id="PF03404"/>
    </source>
</evidence>
<dbReference type="Pfam" id="PF00174">
    <property type="entry name" value="Oxidored_molyb"/>
    <property type="match status" value="1"/>
</dbReference>
<keyword evidence="3" id="KW-0479">Metal-binding</keyword>
<dbReference type="InterPro" id="IPR008335">
    <property type="entry name" value="Mopterin_OxRdtase_euk"/>
</dbReference>
<protein>
    <recommendedName>
        <fullName evidence="8">Oxidoreductase molybdopterin-binding domain-containing protein</fullName>
    </recommendedName>
</protein>
<organism evidence="7">
    <name type="scientific">marine sediment metagenome</name>
    <dbReference type="NCBI Taxonomy" id="412755"/>
    <lineage>
        <taxon>unclassified sequences</taxon>
        <taxon>metagenomes</taxon>
        <taxon>ecological metagenomes</taxon>
    </lineage>
</organism>
<dbReference type="GO" id="GO:0020037">
    <property type="term" value="F:heme binding"/>
    <property type="evidence" value="ECO:0007669"/>
    <property type="project" value="TreeGrafter"/>
</dbReference>
<comment type="caution">
    <text evidence="7">The sequence shown here is derived from an EMBL/GenBank/DDBJ whole genome shotgun (WGS) entry which is preliminary data.</text>
</comment>
<reference evidence="7" key="1">
    <citation type="journal article" date="2015" name="Nature">
        <title>Complex archaea that bridge the gap between prokaryotes and eukaryotes.</title>
        <authorList>
            <person name="Spang A."/>
            <person name="Saw J.H."/>
            <person name="Jorgensen S.L."/>
            <person name="Zaremba-Niedzwiedzka K."/>
            <person name="Martijn J."/>
            <person name="Lind A.E."/>
            <person name="van Eijk R."/>
            <person name="Schleper C."/>
            <person name="Guy L."/>
            <person name="Ettema T.J."/>
        </authorList>
    </citation>
    <scope>NUCLEOTIDE SEQUENCE</scope>
</reference>
<dbReference type="GO" id="GO:0030151">
    <property type="term" value="F:molybdenum ion binding"/>
    <property type="evidence" value="ECO:0007669"/>
    <property type="project" value="InterPro"/>
</dbReference>
<keyword evidence="4" id="KW-0560">Oxidoreductase</keyword>
<gene>
    <name evidence="7" type="ORF">LCGC14_0655580</name>
</gene>
<dbReference type="GO" id="GO:0006790">
    <property type="term" value="P:sulfur compound metabolic process"/>
    <property type="evidence" value="ECO:0007669"/>
    <property type="project" value="TreeGrafter"/>
</dbReference>
<accession>A0A0F9TGT5</accession>
<dbReference type="InterPro" id="IPR036374">
    <property type="entry name" value="OxRdtase_Mopterin-bd_sf"/>
</dbReference>
<dbReference type="PANTHER" id="PTHR19372">
    <property type="entry name" value="SULFITE REDUCTASE"/>
    <property type="match status" value="1"/>
</dbReference>
<feature type="domain" description="Oxidoreductase molybdopterin-binding" evidence="5">
    <location>
        <begin position="110"/>
        <end position="282"/>
    </location>
</feature>
<feature type="domain" description="Moybdenum cofactor oxidoreductase dimerisation" evidence="6">
    <location>
        <begin position="315"/>
        <end position="429"/>
    </location>
</feature>
<dbReference type="InterPro" id="IPR000572">
    <property type="entry name" value="OxRdtase_Mopterin-bd_dom"/>
</dbReference>
<dbReference type="SUPFAM" id="SSF81296">
    <property type="entry name" value="E set domains"/>
    <property type="match status" value="1"/>
</dbReference>
<dbReference type="PANTHER" id="PTHR19372:SF7">
    <property type="entry name" value="SULFITE OXIDASE, MITOCHONDRIAL"/>
    <property type="match status" value="1"/>
</dbReference>